<reference evidence="3" key="1">
    <citation type="submission" date="2021-01" db="EMBL/GenBank/DDBJ databases">
        <authorList>
            <consortium name="Genoscope - CEA"/>
            <person name="William W."/>
        </authorList>
    </citation>
    <scope>NUCLEOTIDE SEQUENCE</scope>
</reference>
<feature type="coiled-coil region" evidence="1">
    <location>
        <begin position="128"/>
        <end position="238"/>
    </location>
</feature>
<keyword evidence="4" id="KW-1185">Reference proteome</keyword>
<dbReference type="Proteomes" id="UP000692954">
    <property type="component" value="Unassembled WGS sequence"/>
</dbReference>
<dbReference type="EMBL" id="CAJJDN010000169">
    <property type="protein sequence ID" value="CAD8126649.1"/>
    <property type="molecule type" value="Genomic_DNA"/>
</dbReference>
<organism evidence="3 4">
    <name type="scientific">Paramecium sonneborni</name>
    <dbReference type="NCBI Taxonomy" id="65129"/>
    <lineage>
        <taxon>Eukaryota</taxon>
        <taxon>Sar</taxon>
        <taxon>Alveolata</taxon>
        <taxon>Ciliophora</taxon>
        <taxon>Intramacronucleata</taxon>
        <taxon>Oligohymenophorea</taxon>
        <taxon>Peniculida</taxon>
        <taxon>Parameciidae</taxon>
        <taxon>Paramecium</taxon>
    </lineage>
</organism>
<name>A0A8S1RI76_9CILI</name>
<evidence type="ECO:0000313" key="4">
    <source>
        <dbReference type="Proteomes" id="UP000692954"/>
    </source>
</evidence>
<protein>
    <submittedName>
        <fullName evidence="3">Uncharacterized protein</fullName>
    </submittedName>
</protein>
<evidence type="ECO:0000256" key="1">
    <source>
        <dbReference type="SAM" id="Coils"/>
    </source>
</evidence>
<evidence type="ECO:0000313" key="3">
    <source>
        <dbReference type="EMBL" id="CAD8126649.1"/>
    </source>
</evidence>
<gene>
    <name evidence="3" type="ORF">PSON_ATCC_30995.1.T1690045</name>
</gene>
<feature type="compositionally biased region" description="Polar residues" evidence="2">
    <location>
        <begin position="1"/>
        <end position="10"/>
    </location>
</feature>
<feature type="region of interest" description="Disordered" evidence="2">
    <location>
        <begin position="1"/>
        <end position="27"/>
    </location>
</feature>
<sequence length="538" mass="63620">MDQAQKMQNQKIEKYPPKPSNTPQFRKEINQYFLAKQNKNEEVKQQPTSRKSRNIQGYSQEKLAQAQPNEGNQPLNKSGQFLQKSLEKSQLNEDEFKQKYNIIFTKQQQILLQNPDYKENFWQFHRIIQNMDKEIGVLKKENETQKTENQKQVNYQQQINNLNQKQIQLDQQNNQLKTQIKQQEAEVFKEKNKVQKLEDDLKNLEKIEHENNQLKQEIISLKDNITSQQVKLDNLDNQFKNQSKIFYESQEEFQNLLIQKLKETFPKLDINHISIKSDKTLQEQLKSIVIQNEKTIDSNIEQIEKKMVQYMIEIRVEESKKEEYLENLNEINPAFENVLNATESVKKAIENLIKKNEKIVWNSNNKEQQKVTYLQQHLVAFNSFSLIVKKVHTYLQFIINQAQRFAQSKYIFQSFLIGQSLKQNQDQFESTAEKQKPEIITNEINQLSQFKSQSSQQQSTVKNSQNFQQEQTSKVTQEVQTNIITLQNKDKAIQTQGTAQVCGRCKYQSLLTQEITMVVKCHCWLFGNRLNKAKEINI</sequence>
<proteinExistence type="predicted"/>
<dbReference type="AlphaFoldDB" id="A0A8S1RI76"/>
<comment type="caution">
    <text evidence="3">The sequence shown here is derived from an EMBL/GenBank/DDBJ whole genome shotgun (WGS) entry which is preliminary data.</text>
</comment>
<feature type="compositionally biased region" description="Polar residues" evidence="2">
    <location>
        <begin position="45"/>
        <end position="55"/>
    </location>
</feature>
<feature type="region of interest" description="Disordered" evidence="2">
    <location>
        <begin position="36"/>
        <end position="55"/>
    </location>
</feature>
<evidence type="ECO:0000256" key="2">
    <source>
        <dbReference type="SAM" id="MobiDB-lite"/>
    </source>
</evidence>
<keyword evidence="1" id="KW-0175">Coiled coil</keyword>
<accession>A0A8S1RI76</accession>